<evidence type="ECO:0000256" key="3">
    <source>
        <dbReference type="ARBA" id="ARBA00023004"/>
    </source>
</evidence>
<evidence type="ECO:0000256" key="2">
    <source>
        <dbReference type="ARBA" id="ARBA00022723"/>
    </source>
</evidence>
<evidence type="ECO:0000256" key="4">
    <source>
        <dbReference type="ARBA" id="ARBA00023014"/>
    </source>
</evidence>
<proteinExistence type="predicted"/>
<dbReference type="InterPro" id="IPR007197">
    <property type="entry name" value="rSAM"/>
</dbReference>
<keyword evidence="2" id="KW-0479">Metal-binding</keyword>
<organism evidence="6">
    <name type="scientific">marine sediment metagenome</name>
    <dbReference type="NCBI Taxonomy" id="412755"/>
    <lineage>
        <taxon>unclassified sequences</taxon>
        <taxon>metagenomes</taxon>
        <taxon>ecological metagenomes</taxon>
    </lineage>
</organism>
<keyword evidence="1" id="KW-0949">S-adenosyl-L-methionine</keyword>
<dbReference type="InterPro" id="IPR058240">
    <property type="entry name" value="rSAM_sf"/>
</dbReference>
<dbReference type="Pfam" id="PF04055">
    <property type="entry name" value="Radical_SAM"/>
    <property type="match status" value="1"/>
</dbReference>
<keyword evidence="4" id="KW-0411">Iron-sulfur</keyword>
<dbReference type="Gene3D" id="3.20.20.70">
    <property type="entry name" value="Aldolase class I"/>
    <property type="match status" value="1"/>
</dbReference>
<dbReference type="GO" id="GO:0046872">
    <property type="term" value="F:metal ion binding"/>
    <property type="evidence" value="ECO:0007669"/>
    <property type="project" value="UniProtKB-KW"/>
</dbReference>
<name>X1S071_9ZZZZ</name>
<dbReference type="SUPFAM" id="SSF102114">
    <property type="entry name" value="Radical SAM enzymes"/>
    <property type="match status" value="1"/>
</dbReference>
<evidence type="ECO:0000313" key="6">
    <source>
        <dbReference type="EMBL" id="GAI72546.1"/>
    </source>
</evidence>
<sequence>MAAEELDRGTVLKVAAEIPTLKPGWLIIEGGEPLLRSELLFEVAEIMHKNKIRVYLISNGMLLDEEIARRFAELDVNLMISI</sequence>
<dbReference type="EMBL" id="BARW01001235">
    <property type="protein sequence ID" value="GAI72546.1"/>
    <property type="molecule type" value="Genomic_DNA"/>
</dbReference>
<keyword evidence="3" id="KW-0408">Iron</keyword>
<accession>X1S071</accession>
<dbReference type="AlphaFoldDB" id="X1S071"/>
<evidence type="ECO:0000259" key="5">
    <source>
        <dbReference type="Pfam" id="PF04055"/>
    </source>
</evidence>
<dbReference type="GO" id="GO:0003824">
    <property type="term" value="F:catalytic activity"/>
    <property type="evidence" value="ECO:0007669"/>
    <property type="project" value="InterPro"/>
</dbReference>
<protein>
    <recommendedName>
        <fullName evidence="5">Radical SAM core domain-containing protein</fullName>
    </recommendedName>
</protein>
<reference evidence="6" key="1">
    <citation type="journal article" date="2014" name="Front. Microbiol.">
        <title>High frequency of phylogenetically diverse reductive dehalogenase-homologous genes in deep subseafloor sedimentary metagenomes.</title>
        <authorList>
            <person name="Kawai M."/>
            <person name="Futagami T."/>
            <person name="Toyoda A."/>
            <person name="Takaki Y."/>
            <person name="Nishi S."/>
            <person name="Hori S."/>
            <person name="Arai W."/>
            <person name="Tsubouchi T."/>
            <person name="Morono Y."/>
            <person name="Uchiyama I."/>
            <person name="Ito T."/>
            <person name="Fujiyama A."/>
            <person name="Inagaki F."/>
            <person name="Takami H."/>
        </authorList>
    </citation>
    <scope>NUCLEOTIDE SEQUENCE</scope>
    <source>
        <strain evidence="6">Expedition CK06-06</strain>
    </source>
</reference>
<comment type="caution">
    <text evidence="6">The sequence shown here is derived from an EMBL/GenBank/DDBJ whole genome shotgun (WGS) entry which is preliminary data.</text>
</comment>
<gene>
    <name evidence="6" type="ORF">S12H4_04130</name>
</gene>
<feature type="domain" description="Radical SAM core" evidence="5">
    <location>
        <begin position="26"/>
        <end position="78"/>
    </location>
</feature>
<evidence type="ECO:0000256" key="1">
    <source>
        <dbReference type="ARBA" id="ARBA00022691"/>
    </source>
</evidence>
<dbReference type="InterPro" id="IPR013785">
    <property type="entry name" value="Aldolase_TIM"/>
</dbReference>
<dbReference type="GO" id="GO:0051536">
    <property type="term" value="F:iron-sulfur cluster binding"/>
    <property type="evidence" value="ECO:0007669"/>
    <property type="project" value="UniProtKB-KW"/>
</dbReference>